<accession>A0A7X6D1W1</accession>
<evidence type="ECO:0000256" key="3">
    <source>
        <dbReference type="ARBA" id="ARBA00022989"/>
    </source>
</evidence>
<sequence>MSGGRPDVATGAQPADTERPVRDGGVPGGRGAGRSAARGALRRVGREGLPFLGRHRRALLRLSTWSLVEFAQTFLTGFGVAQALDRGFLAGRPGVGLAWLALAAVAALPAAATARGLFGRLGDLVEPLRDGLVRRAARQALHEALARPERTGTGAVSRATHQSEIARDGWAGLVMAARSCLFAGAGALVGLAVLAPPLLLVVVPPILVGWALFLATLVPMAARQRAYLEADERLAEHTGAVAGGLRDLAATGGGPREAARYAVLTAQQYDAARALARWSAVRVVALALCGRVPPVALLAATPWLLGQGLTAGALVGALTYLTQSLAPAVQALMTALGTAGGRLLVVLDRFSVRPPELPAPSAAAGTSAAGTSAAGRPGA</sequence>
<keyword evidence="9" id="KW-1185">Reference proteome</keyword>
<dbReference type="Gene3D" id="1.20.1560.10">
    <property type="entry name" value="ABC transporter type 1, transmembrane domain"/>
    <property type="match status" value="1"/>
</dbReference>
<evidence type="ECO:0000259" key="7">
    <source>
        <dbReference type="PROSITE" id="PS50929"/>
    </source>
</evidence>
<name>A0A7X6D1W1_9ACTN</name>
<evidence type="ECO:0000256" key="2">
    <source>
        <dbReference type="ARBA" id="ARBA00022692"/>
    </source>
</evidence>
<organism evidence="8 9">
    <name type="scientific">Streptomyces lonarensis</name>
    <dbReference type="NCBI Taxonomy" id="700599"/>
    <lineage>
        <taxon>Bacteria</taxon>
        <taxon>Bacillati</taxon>
        <taxon>Actinomycetota</taxon>
        <taxon>Actinomycetes</taxon>
        <taxon>Kitasatosporales</taxon>
        <taxon>Streptomycetaceae</taxon>
        <taxon>Streptomyces</taxon>
    </lineage>
</organism>
<dbReference type="InterPro" id="IPR011527">
    <property type="entry name" value="ABC1_TM_dom"/>
</dbReference>
<protein>
    <submittedName>
        <fullName evidence="8">ABC transporter ATP-binding protein</fullName>
    </submittedName>
</protein>
<feature type="transmembrane region" description="Helical" evidence="6">
    <location>
        <begin position="96"/>
        <end position="118"/>
    </location>
</feature>
<dbReference type="Proteomes" id="UP000578686">
    <property type="component" value="Unassembled WGS sequence"/>
</dbReference>
<evidence type="ECO:0000256" key="4">
    <source>
        <dbReference type="ARBA" id="ARBA00023136"/>
    </source>
</evidence>
<keyword evidence="8" id="KW-0067">ATP-binding</keyword>
<feature type="non-terminal residue" evidence="8">
    <location>
        <position position="379"/>
    </location>
</feature>
<dbReference type="EMBL" id="JAAVJD010000101">
    <property type="protein sequence ID" value="NJQ06692.1"/>
    <property type="molecule type" value="Genomic_DNA"/>
</dbReference>
<feature type="compositionally biased region" description="Low complexity" evidence="5">
    <location>
        <begin position="359"/>
        <end position="379"/>
    </location>
</feature>
<keyword evidence="4 6" id="KW-0472">Membrane</keyword>
<comment type="subcellular location">
    <subcellularLocation>
        <location evidence="1">Cell membrane</location>
        <topology evidence="1">Multi-pass membrane protein</topology>
    </subcellularLocation>
</comment>
<evidence type="ECO:0000256" key="1">
    <source>
        <dbReference type="ARBA" id="ARBA00004651"/>
    </source>
</evidence>
<dbReference type="GO" id="GO:0140359">
    <property type="term" value="F:ABC-type transporter activity"/>
    <property type="evidence" value="ECO:0007669"/>
    <property type="project" value="InterPro"/>
</dbReference>
<evidence type="ECO:0000256" key="5">
    <source>
        <dbReference type="SAM" id="MobiDB-lite"/>
    </source>
</evidence>
<dbReference type="GO" id="GO:0005524">
    <property type="term" value="F:ATP binding"/>
    <property type="evidence" value="ECO:0007669"/>
    <property type="project" value="UniProtKB-KW"/>
</dbReference>
<evidence type="ECO:0000313" key="9">
    <source>
        <dbReference type="Proteomes" id="UP000578686"/>
    </source>
</evidence>
<feature type="region of interest" description="Disordered" evidence="5">
    <location>
        <begin position="357"/>
        <end position="379"/>
    </location>
</feature>
<feature type="transmembrane region" description="Helical" evidence="6">
    <location>
        <begin position="283"/>
        <end position="305"/>
    </location>
</feature>
<comment type="caution">
    <text evidence="8">The sequence shown here is derived from an EMBL/GenBank/DDBJ whole genome shotgun (WGS) entry which is preliminary data.</text>
</comment>
<feature type="transmembrane region" description="Helical" evidence="6">
    <location>
        <begin position="62"/>
        <end position="84"/>
    </location>
</feature>
<evidence type="ECO:0000313" key="8">
    <source>
        <dbReference type="EMBL" id="NJQ06692.1"/>
    </source>
</evidence>
<gene>
    <name evidence="8" type="ORF">HCN56_14130</name>
</gene>
<feature type="transmembrane region" description="Helical" evidence="6">
    <location>
        <begin position="170"/>
        <end position="192"/>
    </location>
</feature>
<dbReference type="GO" id="GO:0005886">
    <property type="term" value="C:plasma membrane"/>
    <property type="evidence" value="ECO:0007669"/>
    <property type="project" value="UniProtKB-SubCell"/>
</dbReference>
<feature type="region of interest" description="Disordered" evidence="5">
    <location>
        <begin position="1"/>
        <end position="38"/>
    </location>
</feature>
<evidence type="ECO:0000256" key="6">
    <source>
        <dbReference type="SAM" id="Phobius"/>
    </source>
</evidence>
<dbReference type="InterPro" id="IPR036640">
    <property type="entry name" value="ABC1_TM_sf"/>
</dbReference>
<keyword evidence="8" id="KW-0547">Nucleotide-binding</keyword>
<keyword evidence="3 6" id="KW-1133">Transmembrane helix</keyword>
<proteinExistence type="predicted"/>
<dbReference type="PROSITE" id="PS50929">
    <property type="entry name" value="ABC_TM1F"/>
    <property type="match status" value="1"/>
</dbReference>
<feature type="transmembrane region" description="Helical" evidence="6">
    <location>
        <begin position="198"/>
        <end position="218"/>
    </location>
</feature>
<reference evidence="8 9" key="1">
    <citation type="submission" date="2020-03" db="EMBL/GenBank/DDBJ databases">
        <title>Draft genome of Streptomyces sp. ventii, isolated from the Axial Seamount in the Pacific Ocean, and resequencing of the two type strains Streptomyces lonarensis strain NCL 716 and Streptomyces bohaiensis strain 11A07.</title>
        <authorList>
            <person name="Loughran R.M."/>
            <person name="Pfannmuller K.M."/>
            <person name="Wasson B.J."/>
            <person name="Deadmond M.C."/>
            <person name="Paddock B.E."/>
            <person name="Koyack M.J."/>
            <person name="Gallegos D.A."/>
            <person name="Mitchell E.A."/>
            <person name="Ushijima B."/>
            <person name="Saw J.H."/>
            <person name="Mcphail K.L."/>
            <person name="Videau P."/>
        </authorList>
    </citation>
    <scope>NUCLEOTIDE SEQUENCE [LARGE SCALE GENOMIC DNA]</scope>
    <source>
        <strain evidence="8 9">NCL716</strain>
    </source>
</reference>
<dbReference type="AlphaFoldDB" id="A0A7X6D1W1"/>
<feature type="domain" description="ABC transmembrane type-1" evidence="7">
    <location>
        <begin position="73"/>
        <end position="333"/>
    </location>
</feature>
<dbReference type="SUPFAM" id="SSF90123">
    <property type="entry name" value="ABC transporter transmembrane region"/>
    <property type="match status" value="1"/>
</dbReference>
<feature type="transmembrane region" description="Helical" evidence="6">
    <location>
        <begin position="325"/>
        <end position="345"/>
    </location>
</feature>
<keyword evidence="2 6" id="KW-0812">Transmembrane</keyword>